<dbReference type="GO" id="GO:0035091">
    <property type="term" value="F:phosphatidylinositol binding"/>
    <property type="evidence" value="ECO:0007669"/>
    <property type="project" value="TreeGrafter"/>
</dbReference>
<dbReference type="Proteomes" id="UP000267029">
    <property type="component" value="Unassembled WGS sequence"/>
</dbReference>
<dbReference type="AlphaFoldDB" id="A0A0R3UBE7"/>
<dbReference type="GO" id="GO:0008526">
    <property type="term" value="F:phosphatidylinositol transfer activity"/>
    <property type="evidence" value="ECO:0007669"/>
    <property type="project" value="TreeGrafter"/>
</dbReference>
<sequence length="310" mass="35580">MLIYEFRVILPLTVDEYQVAQLYAVAKASKEQTGGGDGVEVLENCPFNNSTFPPTTPLLAGYTNGQYTHKIYHMARKLPSFLSSLLPPSLMTFNEIAWNAYPYCRTVLTAHNLPPDLLAKRKVVYVDISTPLASGETKPGEDPTEYVSKKTGRGPLQKERWWEKTHNCPVMCAYKLVTCEFKVWGLQGRIEDLIQRQELRVFTIFHRQLFCWTDEWYGMTMADIRKLEDATKEELELVSVREIDVLPIVSFETTMSYLSSNVAISLSIYHSRNASRHSCAGWRLTSRKEHRLTEASLLLDEREFLRPDAE</sequence>
<evidence type="ECO:0000259" key="1">
    <source>
        <dbReference type="Pfam" id="PF02121"/>
    </source>
</evidence>
<dbReference type="SUPFAM" id="SSF55961">
    <property type="entry name" value="Bet v1-like"/>
    <property type="match status" value="1"/>
</dbReference>
<dbReference type="GO" id="GO:0008525">
    <property type="term" value="F:phosphatidylcholine transporter activity"/>
    <property type="evidence" value="ECO:0007669"/>
    <property type="project" value="TreeGrafter"/>
</dbReference>
<reference evidence="2 3" key="1">
    <citation type="submission" date="2018-10" db="EMBL/GenBank/DDBJ databases">
        <authorList>
            <consortium name="Pathogen Informatics"/>
        </authorList>
    </citation>
    <scope>NUCLEOTIDE SEQUENCE [LARGE SCALE GENOMIC DNA]</scope>
</reference>
<evidence type="ECO:0000313" key="3">
    <source>
        <dbReference type="Proteomes" id="UP000267029"/>
    </source>
</evidence>
<organism evidence="2 3">
    <name type="scientific">Mesocestoides corti</name>
    <name type="common">Flatworm</name>
    <dbReference type="NCBI Taxonomy" id="53468"/>
    <lineage>
        <taxon>Eukaryota</taxon>
        <taxon>Metazoa</taxon>
        <taxon>Spiralia</taxon>
        <taxon>Lophotrochozoa</taxon>
        <taxon>Platyhelminthes</taxon>
        <taxon>Cestoda</taxon>
        <taxon>Eucestoda</taxon>
        <taxon>Cyclophyllidea</taxon>
        <taxon>Mesocestoididae</taxon>
        <taxon>Mesocestoides</taxon>
    </lineage>
</organism>
<accession>A0A0R3UBE7</accession>
<dbReference type="OrthoDB" id="18453at2759"/>
<dbReference type="PRINTS" id="PR00391">
    <property type="entry name" value="PITRANSFER"/>
</dbReference>
<dbReference type="Gene3D" id="3.30.530.20">
    <property type="match status" value="2"/>
</dbReference>
<dbReference type="InterPro" id="IPR055261">
    <property type="entry name" value="PI_transfer_N"/>
</dbReference>
<feature type="domain" description="Phosphatidylinositol transfer protein N-terminal" evidence="1">
    <location>
        <begin position="110"/>
        <end position="233"/>
    </location>
</feature>
<dbReference type="PANTHER" id="PTHR10658:SF11">
    <property type="entry name" value="VIBRATOR, ISOFORM B"/>
    <property type="match status" value="1"/>
</dbReference>
<name>A0A0R3UBE7_MESCO</name>
<dbReference type="GO" id="GO:0005737">
    <property type="term" value="C:cytoplasm"/>
    <property type="evidence" value="ECO:0007669"/>
    <property type="project" value="TreeGrafter"/>
</dbReference>
<proteinExistence type="predicted"/>
<dbReference type="Pfam" id="PF02121">
    <property type="entry name" value="IP_trans"/>
    <property type="match status" value="1"/>
</dbReference>
<evidence type="ECO:0000313" key="2">
    <source>
        <dbReference type="EMBL" id="VDD78243.1"/>
    </source>
</evidence>
<dbReference type="STRING" id="53468.A0A0R3UBE7"/>
<dbReference type="GO" id="GO:0031210">
    <property type="term" value="F:phosphatidylcholine binding"/>
    <property type="evidence" value="ECO:0007669"/>
    <property type="project" value="TreeGrafter"/>
</dbReference>
<gene>
    <name evidence="2" type="ORF">MCOS_LOCUS4246</name>
</gene>
<dbReference type="EMBL" id="UXSR01001420">
    <property type="protein sequence ID" value="VDD78243.1"/>
    <property type="molecule type" value="Genomic_DNA"/>
</dbReference>
<protein>
    <recommendedName>
        <fullName evidence="1">Phosphatidylinositol transfer protein N-terminal domain-containing protein</fullName>
    </recommendedName>
</protein>
<dbReference type="PANTHER" id="PTHR10658">
    <property type="entry name" value="PHOSPHATIDYLINOSITOL TRANSFER PROTEIN"/>
    <property type="match status" value="1"/>
</dbReference>
<dbReference type="InterPro" id="IPR001666">
    <property type="entry name" value="PI_transfer"/>
</dbReference>
<keyword evidence="3" id="KW-1185">Reference proteome</keyword>
<dbReference type="InterPro" id="IPR023393">
    <property type="entry name" value="START-like_dom_sf"/>
</dbReference>